<name>A0A6J6D601_9ZZZZ</name>
<dbReference type="AlphaFoldDB" id="A0A6J6D601"/>
<protein>
    <submittedName>
        <fullName evidence="2">Unannotated protein</fullName>
    </submittedName>
</protein>
<reference evidence="2" key="1">
    <citation type="submission" date="2020-05" db="EMBL/GenBank/DDBJ databases">
        <authorList>
            <person name="Chiriac C."/>
            <person name="Salcher M."/>
            <person name="Ghai R."/>
            <person name="Kavagutti S V."/>
        </authorList>
    </citation>
    <scope>NUCLEOTIDE SEQUENCE</scope>
</reference>
<feature type="region of interest" description="Disordered" evidence="1">
    <location>
        <begin position="15"/>
        <end position="35"/>
    </location>
</feature>
<dbReference type="EMBL" id="CAEZTD010000034">
    <property type="protein sequence ID" value="CAB4559222.1"/>
    <property type="molecule type" value="Genomic_DNA"/>
</dbReference>
<accession>A0A6J6D601</accession>
<gene>
    <name evidence="2" type="ORF">UFOPK1591_00611</name>
</gene>
<evidence type="ECO:0000313" key="2">
    <source>
        <dbReference type="EMBL" id="CAB4559222.1"/>
    </source>
</evidence>
<proteinExistence type="predicted"/>
<sequence length="342" mass="38352">MAELNIHRDARPLFNRVRPHHSGIRGRAAGNQDDARNAREKVCAKFVDFGQHNVAVDNASANGVGDGVRVLGDFFRHEARPSTLFARRRIPLDLKAFRLDNLTGKRRYGDRIRRDRNDLVLSHGCGVTRVFYECCDIRTEKVLSITKTDDEWRVVSRGHNQVGLVGVNSQQGECAFESVDRLSKCRAQVSRRRERVRKQNRGDLGVGLTDELVALGNQLVLDLKEVLDNAVVNERQATIVSQMWMRIHIGRCTVRRPARMTNAGVARGKRVRCQVIDQRLKLAGLLGRDHFARLGEHGNAGRVVSAVFLALESAQEHAERVLATHISDDSAHVLKFTRAVPG</sequence>
<organism evidence="2">
    <name type="scientific">freshwater metagenome</name>
    <dbReference type="NCBI Taxonomy" id="449393"/>
    <lineage>
        <taxon>unclassified sequences</taxon>
        <taxon>metagenomes</taxon>
        <taxon>ecological metagenomes</taxon>
    </lineage>
</organism>
<evidence type="ECO:0000256" key="1">
    <source>
        <dbReference type="SAM" id="MobiDB-lite"/>
    </source>
</evidence>